<keyword evidence="2" id="KW-1185">Reference proteome</keyword>
<evidence type="ECO:0000313" key="2">
    <source>
        <dbReference type="Proteomes" id="UP000499080"/>
    </source>
</evidence>
<dbReference type="AlphaFoldDB" id="A0A4Y2GH55"/>
<proteinExistence type="predicted"/>
<dbReference type="OrthoDB" id="6772689at2759"/>
<comment type="caution">
    <text evidence="1">The sequence shown here is derived from an EMBL/GenBank/DDBJ whole genome shotgun (WGS) entry which is preliminary data.</text>
</comment>
<feature type="non-terminal residue" evidence="1">
    <location>
        <position position="1"/>
    </location>
</feature>
<organism evidence="1 2">
    <name type="scientific">Araneus ventricosus</name>
    <name type="common">Orbweaver spider</name>
    <name type="synonym">Epeira ventricosa</name>
    <dbReference type="NCBI Taxonomy" id="182803"/>
    <lineage>
        <taxon>Eukaryota</taxon>
        <taxon>Metazoa</taxon>
        <taxon>Ecdysozoa</taxon>
        <taxon>Arthropoda</taxon>
        <taxon>Chelicerata</taxon>
        <taxon>Arachnida</taxon>
        <taxon>Araneae</taxon>
        <taxon>Araneomorphae</taxon>
        <taxon>Entelegynae</taxon>
        <taxon>Araneoidea</taxon>
        <taxon>Araneidae</taxon>
        <taxon>Araneus</taxon>
    </lineage>
</organism>
<sequence length="88" mass="9762">KKSKVGLEEGLRDLLCVHPRVVKGVEECSFVADPQAAFPVFYVYSDIVQPAVVGRNEAPLLRVVIFSGKDGDVVKAHYDKPHYVPVIR</sequence>
<gene>
    <name evidence="1" type="ORF">AVEN_198169-2_1</name>
</gene>
<protein>
    <submittedName>
        <fullName evidence="1">Uncharacterized protein</fullName>
    </submittedName>
</protein>
<accession>A0A4Y2GH55</accession>
<reference evidence="1 2" key="1">
    <citation type="journal article" date="2019" name="Sci. Rep.">
        <title>Orb-weaving spider Araneus ventricosus genome elucidates the spidroin gene catalogue.</title>
        <authorList>
            <person name="Kono N."/>
            <person name="Nakamura H."/>
            <person name="Ohtoshi R."/>
            <person name="Moran D.A.P."/>
            <person name="Shinohara A."/>
            <person name="Yoshida Y."/>
            <person name="Fujiwara M."/>
            <person name="Mori M."/>
            <person name="Tomita M."/>
            <person name="Arakawa K."/>
        </authorList>
    </citation>
    <scope>NUCLEOTIDE SEQUENCE [LARGE SCALE GENOMIC DNA]</scope>
</reference>
<name>A0A4Y2GH55_ARAVE</name>
<dbReference type="Proteomes" id="UP000499080">
    <property type="component" value="Unassembled WGS sequence"/>
</dbReference>
<evidence type="ECO:0000313" key="1">
    <source>
        <dbReference type="EMBL" id="GBM53182.1"/>
    </source>
</evidence>
<dbReference type="EMBL" id="BGPR01001409">
    <property type="protein sequence ID" value="GBM53182.1"/>
    <property type="molecule type" value="Genomic_DNA"/>
</dbReference>